<evidence type="ECO:0000256" key="1">
    <source>
        <dbReference type="SAM" id="MobiDB-lite"/>
    </source>
</evidence>
<dbReference type="EMBL" id="PVSR01000066">
    <property type="protein sequence ID" value="PRW61696.1"/>
    <property type="molecule type" value="Genomic_DNA"/>
</dbReference>
<feature type="region of interest" description="Disordered" evidence="1">
    <location>
        <begin position="32"/>
        <end position="51"/>
    </location>
</feature>
<comment type="caution">
    <text evidence="2">The sequence shown here is derived from an EMBL/GenBank/DDBJ whole genome shotgun (WGS) entry which is preliminary data.</text>
</comment>
<dbReference type="Pfam" id="PF01263">
    <property type="entry name" value="Aldose_epim"/>
    <property type="match status" value="1"/>
</dbReference>
<protein>
    <submittedName>
        <fullName evidence="2">Aldose epimerase</fullName>
    </submittedName>
</protein>
<dbReference type="GO" id="GO:0030246">
    <property type="term" value="F:carbohydrate binding"/>
    <property type="evidence" value="ECO:0007669"/>
    <property type="project" value="InterPro"/>
</dbReference>
<dbReference type="STRING" id="1050202.GCA_000384035_03840"/>
<dbReference type="SUPFAM" id="SSF74650">
    <property type="entry name" value="Galactose mutarotase-like"/>
    <property type="match status" value="1"/>
</dbReference>
<reference evidence="2 3" key="1">
    <citation type="submission" date="2018-03" db="EMBL/GenBank/DDBJ databases">
        <title>Actinopolyspora mortivallis from Sahara, screening for active biomolecules.</title>
        <authorList>
            <person name="Selama O."/>
            <person name="Wellington E.M.H."/>
            <person name="Hacene H."/>
        </authorList>
    </citation>
    <scope>NUCLEOTIDE SEQUENCE [LARGE SCALE GENOMIC DNA]</scope>
    <source>
        <strain evidence="2 3">M5A</strain>
    </source>
</reference>
<dbReference type="PANTHER" id="PTHR10091">
    <property type="entry name" value="ALDOSE-1-EPIMERASE"/>
    <property type="match status" value="1"/>
</dbReference>
<evidence type="ECO:0000313" key="2">
    <source>
        <dbReference type="EMBL" id="PRW61696.1"/>
    </source>
</evidence>
<dbReference type="InterPro" id="IPR006311">
    <property type="entry name" value="TAT_signal"/>
</dbReference>
<dbReference type="InterPro" id="IPR011013">
    <property type="entry name" value="Gal_mutarotase_sf_dom"/>
</dbReference>
<keyword evidence="3" id="KW-1185">Reference proteome</keyword>
<feature type="region of interest" description="Disordered" evidence="1">
    <location>
        <begin position="304"/>
        <end position="329"/>
    </location>
</feature>
<dbReference type="InterPro" id="IPR008183">
    <property type="entry name" value="Aldose_1/G6P_1-epimerase"/>
</dbReference>
<dbReference type="CDD" id="cd09022">
    <property type="entry name" value="Aldose_epim_Ec_YihR"/>
    <property type="match status" value="1"/>
</dbReference>
<dbReference type="InterPro" id="IPR014718">
    <property type="entry name" value="GH-type_carb-bd"/>
</dbReference>
<dbReference type="PROSITE" id="PS51318">
    <property type="entry name" value="TAT"/>
    <property type="match status" value="1"/>
</dbReference>
<dbReference type="AlphaFoldDB" id="A0A2T0GRG0"/>
<feature type="compositionally biased region" description="Polar residues" evidence="1">
    <location>
        <begin position="350"/>
        <end position="361"/>
    </location>
</feature>
<name>A0A2T0GRG0_ACTMO</name>
<dbReference type="Proteomes" id="UP000239352">
    <property type="component" value="Unassembled WGS sequence"/>
</dbReference>
<sequence>MNDSEAARGGWSRRAALTTLTATTAATALGGRAAADAGRHGPGAPGHGRYEQTANGRLYEIRWGRNRAVVAGVAATLLSWRVDGTEMLLTHAADDPGEGYQGKTILPWPNRIDGGSYEFGGRSLQVPINEPSRQCALHGLMSFVEWEPVYHHRDRVRLRYRLHPQYGYPFHMEFTVDYAVDRNGVRCTLSAENVGREAAPVGWANHTYVAAGPGGTDAMELMLPADTYYRTNDRLIPTGTAPVSGTRYDFRSRHRIGRTKLDTAYTGLSRDHRGDAVVRIGLEDGRDVLLRVDGAHEHLQVYTDDGAGEDRPQPARSGITVEPSTCPPNAFVTGEDVRVLAPGERHEGSWSLSLSTRDSAG</sequence>
<dbReference type="Gene3D" id="2.70.98.10">
    <property type="match status" value="1"/>
</dbReference>
<evidence type="ECO:0000313" key="3">
    <source>
        <dbReference type="Proteomes" id="UP000239352"/>
    </source>
</evidence>
<dbReference type="InParanoid" id="A0A2T0GRG0"/>
<accession>A0A2T0GRG0</accession>
<feature type="region of interest" description="Disordered" evidence="1">
    <location>
        <begin position="342"/>
        <end position="361"/>
    </location>
</feature>
<dbReference type="GO" id="GO:0006006">
    <property type="term" value="P:glucose metabolic process"/>
    <property type="evidence" value="ECO:0007669"/>
    <property type="project" value="TreeGrafter"/>
</dbReference>
<dbReference type="InterPro" id="IPR037480">
    <property type="entry name" value="YihR-like"/>
</dbReference>
<dbReference type="GO" id="GO:0004034">
    <property type="term" value="F:aldose 1-epimerase activity"/>
    <property type="evidence" value="ECO:0007669"/>
    <property type="project" value="TreeGrafter"/>
</dbReference>
<proteinExistence type="predicted"/>
<dbReference type="GO" id="GO:0033499">
    <property type="term" value="P:galactose catabolic process via UDP-galactose, Leloir pathway"/>
    <property type="evidence" value="ECO:0007669"/>
    <property type="project" value="TreeGrafter"/>
</dbReference>
<dbReference type="RefSeq" id="WP_106115342.1">
    <property type="nucleotide sequence ID" value="NZ_PVSR01000066.1"/>
</dbReference>
<gene>
    <name evidence="2" type="ORF">CEP50_19350</name>
</gene>
<dbReference type="PANTHER" id="PTHR10091:SF0">
    <property type="entry name" value="GALACTOSE MUTAROTASE"/>
    <property type="match status" value="1"/>
</dbReference>
<organism evidence="2 3">
    <name type="scientific">Actinopolyspora mortivallis</name>
    <dbReference type="NCBI Taxonomy" id="33906"/>
    <lineage>
        <taxon>Bacteria</taxon>
        <taxon>Bacillati</taxon>
        <taxon>Actinomycetota</taxon>
        <taxon>Actinomycetes</taxon>
        <taxon>Actinopolysporales</taxon>
        <taxon>Actinopolysporaceae</taxon>
        <taxon>Actinopolyspora</taxon>
    </lineage>
</organism>